<gene>
    <name evidence="1" type="ORF">O3P69_019012</name>
</gene>
<evidence type="ECO:0000313" key="1">
    <source>
        <dbReference type="EMBL" id="KAK8383349.1"/>
    </source>
</evidence>
<name>A0AAW0T7V8_SCYPA</name>
<accession>A0AAW0T7V8</accession>
<keyword evidence="2" id="KW-1185">Reference proteome</keyword>
<evidence type="ECO:0000313" key="2">
    <source>
        <dbReference type="Proteomes" id="UP001487740"/>
    </source>
</evidence>
<sequence length="106" mass="12145">MVWREPTNHDTGCYFCDINMTGINKKNWNSLKYPDLESARRPVAHCDEIPILFSFCTSLECHSTNPKIALFFDSSKRSLKCVLLHNGNQFASVPLAHSTTLKRTKR</sequence>
<proteinExistence type="predicted"/>
<protein>
    <submittedName>
        <fullName evidence="1">Uncharacterized protein</fullName>
    </submittedName>
</protein>
<comment type="caution">
    <text evidence="1">The sequence shown here is derived from an EMBL/GenBank/DDBJ whole genome shotgun (WGS) entry which is preliminary data.</text>
</comment>
<dbReference type="EMBL" id="JARAKH010000037">
    <property type="protein sequence ID" value="KAK8383349.1"/>
    <property type="molecule type" value="Genomic_DNA"/>
</dbReference>
<organism evidence="1 2">
    <name type="scientific">Scylla paramamosain</name>
    <name type="common">Mud crab</name>
    <dbReference type="NCBI Taxonomy" id="85552"/>
    <lineage>
        <taxon>Eukaryota</taxon>
        <taxon>Metazoa</taxon>
        <taxon>Ecdysozoa</taxon>
        <taxon>Arthropoda</taxon>
        <taxon>Crustacea</taxon>
        <taxon>Multicrustacea</taxon>
        <taxon>Malacostraca</taxon>
        <taxon>Eumalacostraca</taxon>
        <taxon>Eucarida</taxon>
        <taxon>Decapoda</taxon>
        <taxon>Pleocyemata</taxon>
        <taxon>Brachyura</taxon>
        <taxon>Eubrachyura</taxon>
        <taxon>Portunoidea</taxon>
        <taxon>Portunidae</taxon>
        <taxon>Portuninae</taxon>
        <taxon>Scylla</taxon>
    </lineage>
</organism>
<dbReference type="PANTHER" id="PTHR46114">
    <property type="entry name" value="APPLE DOMAIN-CONTAINING PROTEIN"/>
    <property type="match status" value="1"/>
</dbReference>
<dbReference type="PANTHER" id="PTHR46114:SF1">
    <property type="entry name" value="ZAD DOMAIN-CONTAINING PROTEIN"/>
    <property type="match status" value="1"/>
</dbReference>
<reference evidence="1 2" key="1">
    <citation type="submission" date="2023-03" db="EMBL/GenBank/DDBJ databases">
        <title>High-quality genome of Scylla paramamosain provides insights in environmental adaptation.</title>
        <authorList>
            <person name="Zhang L."/>
        </authorList>
    </citation>
    <scope>NUCLEOTIDE SEQUENCE [LARGE SCALE GENOMIC DNA]</scope>
    <source>
        <strain evidence="1">LZ_2023a</strain>
        <tissue evidence="1">Muscle</tissue>
    </source>
</reference>
<dbReference type="AlphaFoldDB" id="A0AAW0T7V8"/>
<dbReference type="Proteomes" id="UP001487740">
    <property type="component" value="Unassembled WGS sequence"/>
</dbReference>